<dbReference type="EMBL" id="AWUE01022583">
    <property type="protein sequence ID" value="OMO57343.1"/>
    <property type="molecule type" value="Genomic_DNA"/>
</dbReference>
<dbReference type="OrthoDB" id="1666467at2759"/>
<dbReference type="AlphaFoldDB" id="A0A1R3GGY4"/>
<proteinExistence type="predicted"/>
<evidence type="ECO:0000256" key="1">
    <source>
        <dbReference type="SAM" id="MobiDB-lite"/>
    </source>
</evidence>
<keyword evidence="4" id="KW-1185">Reference proteome</keyword>
<sequence length="169" mass="19894">MIDIEIDMEDGQHEDSSEQSESVENNDITGSLDEGRVPREYFLGKDDFNLNVEDVKKMEFDSLIDAEQFYYTYAHGMGFSMSKGKLRRNLQGELTRRELLCSKQGYREDKFFHLPNRKCKPKSLSRCGCEGKFRVVYNRLRKKWLVIAFNAEQNHNLALRAHMHYLRSN</sequence>
<evidence type="ECO:0000259" key="2">
    <source>
        <dbReference type="Pfam" id="PF03101"/>
    </source>
</evidence>
<feature type="region of interest" description="Disordered" evidence="1">
    <location>
        <begin position="1"/>
        <end position="33"/>
    </location>
</feature>
<gene>
    <name evidence="3" type="ORF">COLO4_35429</name>
</gene>
<name>A0A1R3GGY4_9ROSI</name>
<reference evidence="4" key="1">
    <citation type="submission" date="2013-09" db="EMBL/GenBank/DDBJ databases">
        <title>Corchorus olitorius genome sequencing.</title>
        <authorList>
            <person name="Alam M."/>
            <person name="Haque M.S."/>
            <person name="Islam M.S."/>
            <person name="Emdad E.M."/>
            <person name="Islam M.M."/>
            <person name="Ahmed B."/>
            <person name="Halim A."/>
            <person name="Hossen Q.M.M."/>
            <person name="Hossain M.Z."/>
            <person name="Ahmed R."/>
            <person name="Khan M.M."/>
            <person name="Islam R."/>
            <person name="Rashid M.M."/>
            <person name="Khan S.A."/>
            <person name="Rahman M.S."/>
            <person name="Alam M."/>
            <person name="Yahiya A.S."/>
            <person name="Khan M.S."/>
            <person name="Azam M.S."/>
            <person name="Haque T."/>
            <person name="Lashkar M.Z.H."/>
            <person name="Akhand A.I."/>
            <person name="Morshed G."/>
            <person name="Roy S."/>
            <person name="Uddin K.S."/>
            <person name="Rabeya T."/>
            <person name="Hossain A.S."/>
            <person name="Chowdhury A."/>
            <person name="Snigdha A.R."/>
            <person name="Mortoza M.S."/>
            <person name="Matin S.A."/>
            <person name="Hoque S.M.E."/>
            <person name="Islam M.K."/>
            <person name="Roy D.K."/>
            <person name="Haider R."/>
            <person name="Moosa M.M."/>
            <person name="Elias S.M."/>
            <person name="Hasan A.M."/>
            <person name="Jahan S."/>
            <person name="Shafiuddin M."/>
            <person name="Mahmood N."/>
            <person name="Shommy N.S."/>
        </authorList>
    </citation>
    <scope>NUCLEOTIDE SEQUENCE [LARGE SCALE GENOMIC DNA]</scope>
    <source>
        <strain evidence="4">cv. O-4</strain>
    </source>
</reference>
<dbReference type="InterPro" id="IPR004330">
    <property type="entry name" value="FAR1_DNA_bnd_dom"/>
</dbReference>
<dbReference type="PANTHER" id="PTHR46328">
    <property type="entry name" value="FAR-RED IMPAIRED RESPONSIVE (FAR1) FAMILY PROTEIN-RELATED"/>
    <property type="match status" value="1"/>
</dbReference>
<comment type="caution">
    <text evidence="3">The sequence shown here is derived from an EMBL/GenBank/DDBJ whole genome shotgun (WGS) entry which is preliminary data.</text>
</comment>
<dbReference type="PANTHER" id="PTHR46328:SF30">
    <property type="entry name" value="OS04G0641500 PROTEIN"/>
    <property type="match status" value="1"/>
</dbReference>
<dbReference type="STRING" id="93759.A0A1R3GGY4"/>
<dbReference type="Proteomes" id="UP000187203">
    <property type="component" value="Unassembled WGS sequence"/>
</dbReference>
<dbReference type="Pfam" id="PF03101">
    <property type="entry name" value="FAR1"/>
    <property type="match status" value="1"/>
</dbReference>
<organism evidence="3 4">
    <name type="scientific">Corchorus olitorius</name>
    <dbReference type="NCBI Taxonomy" id="93759"/>
    <lineage>
        <taxon>Eukaryota</taxon>
        <taxon>Viridiplantae</taxon>
        <taxon>Streptophyta</taxon>
        <taxon>Embryophyta</taxon>
        <taxon>Tracheophyta</taxon>
        <taxon>Spermatophyta</taxon>
        <taxon>Magnoliopsida</taxon>
        <taxon>eudicotyledons</taxon>
        <taxon>Gunneridae</taxon>
        <taxon>Pentapetalae</taxon>
        <taxon>rosids</taxon>
        <taxon>malvids</taxon>
        <taxon>Malvales</taxon>
        <taxon>Malvaceae</taxon>
        <taxon>Grewioideae</taxon>
        <taxon>Apeibeae</taxon>
        <taxon>Corchorus</taxon>
    </lineage>
</organism>
<protein>
    <recommendedName>
        <fullName evidence="2">FAR1 domain-containing protein</fullName>
    </recommendedName>
</protein>
<feature type="non-terminal residue" evidence="3">
    <location>
        <position position="169"/>
    </location>
</feature>
<accession>A0A1R3GGY4</accession>
<feature type="domain" description="FAR1" evidence="2">
    <location>
        <begin position="68"/>
        <end position="158"/>
    </location>
</feature>
<evidence type="ECO:0000313" key="3">
    <source>
        <dbReference type="EMBL" id="OMO57343.1"/>
    </source>
</evidence>
<evidence type="ECO:0000313" key="4">
    <source>
        <dbReference type="Proteomes" id="UP000187203"/>
    </source>
</evidence>
<feature type="compositionally biased region" description="Polar residues" evidence="1">
    <location>
        <begin position="19"/>
        <end position="29"/>
    </location>
</feature>